<evidence type="ECO:0000256" key="5">
    <source>
        <dbReference type="ARBA" id="ARBA00012693"/>
    </source>
</evidence>
<keyword evidence="7 11" id="KW-0808">Transferase</keyword>
<evidence type="ECO:0000313" key="11">
    <source>
        <dbReference type="EMBL" id="STQ11300.1"/>
    </source>
</evidence>
<reference evidence="11 12" key="1">
    <citation type="submission" date="2018-06" db="EMBL/GenBank/DDBJ databases">
        <authorList>
            <consortium name="Pathogen Informatics"/>
            <person name="Doyle S."/>
        </authorList>
    </citation>
    <scope>NUCLEOTIDE SEQUENCE [LARGE SCALE GENOMIC DNA]</scope>
    <source>
        <strain evidence="11 12">NCTC10005</strain>
    </source>
</reference>
<evidence type="ECO:0000313" key="12">
    <source>
        <dbReference type="Proteomes" id="UP000255106"/>
    </source>
</evidence>
<evidence type="ECO:0000259" key="10">
    <source>
        <dbReference type="Pfam" id="PF00793"/>
    </source>
</evidence>
<comment type="subcellular location">
    <subcellularLocation>
        <location evidence="1">Cytoplasm</location>
    </subcellularLocation>
</comment>
<dbReference type="SUPFAM" id="SSF51569">
    <property type="entry name" value="Aldolase"/>
    <property type="match status" value="1"/>
</dbReference>
<dbReference type="Proteomes" id="UP000255106">
    <property type="component" value="Unassembled WGS sequence"/>
</dbReference>
<sequence>MKIFQELKQTFGVKVITDVHEASQAQPVADVVDVIQLPAFLARQTDLVEAMAKTGAVINVKKPQFGEPWPDGEHRR</sequence>
<dbReference type="Gene3D" id="3.20.20.70">
    <property type="entry name" value="Aldolase class I"/>
    <property type="match status" value="1"/>
</dbReference>
<dbReference type="GO" id="GO:0008676">
    <property type="term" value="F:3-deoxy-8-phosphooctulonate synthase activity"/>
    <property type="evidence" value="ECO:0007669"/>
    <property type="project" value="UniProtKB-EC"/>
</dbReference>
<dbReference type="PANTHER" id="PTHR21057">
    <property type="entry name" value="PHOSPHO-2-DEHYDRO-3-DEOXYHEPTONATE ALDOLASE"/>
    <property type="match status" value="1"/>
</dbReference>
<feature type="domain" description="DAHP synthetase I/KDSA" evidence="10">
    <location>
        <begin position="1"/>
        <end position="65"/>
    </location>
</feature>
<dbReference type="GO" id="GO:0005737">
    <property type="term" value="C:cytoplasm"/>
    <property type="evidence" value="ECO:0007669"/>
    <property type="project" value="UniProtKB-SubCell"/>
</dbReference>
<dbReference type="InterPro" id="IPR013785">
    <property type="entry name" value="Aldolase_TIM"/>
</dbReference>
<proteinExistence type="inferred from homology"/>
<comment type="catalytic activity">
    <reaction evidence="9">
        <text>D-arabinose 5-phosphate + phosphoenolpyruvate + H2O = 3-deoxy-alpha-D-manno-2-octulosonate-8-phosphate + phosphate</text>
        <dbReference type="Rhea" id="RHEA:14053"/>
        <dbReference type="ChEBI" id="CHEBI:15377"/>
        <dbReference type="ChEBI" id="CHEBI:43474"/>
        <dbReference type="ChEBI" id="CHEBI:57693"/>
        <dbReference type="ChEBI" id="CHEBI:58702"/>
        <dbReference type="ChEBI" id="CHEBI:85985"/>
        <dbReference type="EC" id="2.5.1.55"/>
    </reaction>
</comment>
<name>A0A377M189_ENTCL</name>
<evidence type="ECO:0000256" key="4">
    <source>
        <dbReference type="ARBA" id="ARBA00010499"/>
    </source>
</evidence>
<organism evidence="11 12">
    <name type="scientific">Enterobacter cloacae</name>
    <dbReference type="NCBI Taxonomy" id="550"/>
    <lineage>
        <taxon>Bacteria</taxon>
        <taxon>Pseudomonadati</taxon>
        <taxon>Pseudomonadota</taxon>
        <taxon>Gammaproteobacteria</taxon>
        <taxon>Enterobacterales</taxon>
        <taxon>Enterobacteriaceae</taxon>
        <taxon>Enterobacter</taxon>
        <taxon>Enterobacter cloacae complex</taxon>
    </lineage>
</organism>
<protein>
    <recommendedName>
        <fullName evidence="5">3-deoxy-8-phosphooctulonate synthase</fullName>
        <ecNumber evidence="5">2.5.1.55</ecNumber>
    </recommendedName>
</protein>
<evidence type="ECO:0000256" key="2">
    <source>
        <dbReference type="ARBA" id="ARBA00004756"/>
    </source>
</evidence>
<comment type="pathway">
    <text evidence="3">Carbohydrate biosynthesis; 3-deoxy-D-manno-octulosonate biosynthesis; 3-deoxy-D-manno-octulosonate from D-ribulose 5-phosphate: step 2/3.</text>
</comment>
<keyword evidence="6" id="KW-0963">Cytoplasm</keyword>
<accession>A0A377M189</accession>
<evidence type="ECO:0000256" key="3">
    <source>
        <dbReference type="ARBA" id="ARBA00004845"/>
    </source>
</evidence>
<dbReference type="UniPathway" id="UPA00357">
    <property type="reaction ID" value="UER00474"/>
</dbReference>
<gene>
    <name evidence="11" type="primary">kdsA_2</name>
    <name evidence="11" type="ORF">NCTC10005_04071</name>
</gene>
<evidence type="ECO:0000256" key="9">
    <source>
        <dbReference type="ARBA" id="ARBA00049112"/>
    </source>
</evidence>
<dbReference type="Pfam" id="PF00793">
    <property type="entry name" value="DAHP_synth_1"/>
    <property type="match status" value="1"/>
</dbReference>
<dbReference type="AlphaFoldDB" id="A0A377M189"/>
<keyword evidence="8" id="KW-0448">Lipopolysaccharide biosynthesis</keyword>
<comment type="similarity">
    <text evidence="4">Belongs to the KdsA family.</text>
</comment>
<dbReference type="InterPro" id="IPR006269">
    <property type="entry name" value="KDO8P_synthase"/>
</dbReference>
<dbReference type="EMBL" id="UGJB01000004">
    <property type="protein sequence ID" value="STQ11300.1"/>
    <property type="molecule type" value="Genomic_DNA"/>
</dbReference>
<comment type="pathway">
    <text evidence="2">Bacterial outer membrane biogenesis; lipopolysaccharide biosynthesis.</text>
</comment>
<evidence type="ECO:0000256" key="1">
    <source>
        <dbReference type="ARBA" id="ARBA00004496"/>
    </source>
</evidence>
<dbReference type="GO" id="GO:0009103">
    <property type="term" value="P:lipopolysaccharide biosynthetic process"/>
    <property type="evidence" value="ECO:0007669"/>
    <property type="project" value="UniProtKB-UniPathway"/>
</dbReference>
<dbReference type="EC" id="2.5.1.55" evidence="5"/>
<evidence type="ECO:0000256" key="6">
    <source>
        <dbReference type="ARBA" id="ARBA00022490"/>
    </source>
</evidence>
<evidence type="ECO:0000256" key="7">
    <source>
        <dbReference type="ARBA" id="ARBA00022679"/>
    </source>
</evidence>
<dbReference type="InterPro" id="IPR006218">
    <property type="entry name" value="DAHP1/KDSA"/>
</dbReference>
<dbReference type="UniPathway" id="UPA00030"/>
<evidence type="ECO:0000256" key="8">
    <source>
        <dbReference type="ARBA" id="ARBA00022985"/>
    </source>
</evidence>